<evidence type="ECO:0000313" key="1">
    <source>
        <dbReference type="EMBL" id="SFV77967.1"/>
    </source>
</evidence>
<protein>
    <submittedName>
        <fullName evidence="1">Uncharacterized protein</fullName>
    </submittedName>
</protein>
<gene>
    <name evidence="1" type="ORF">MNB_SUP05-10-962</name>
</gene>
<sequence length="169" mass="19401">MILTLLSYRLAFILILTLPNLVFGAGTTSVDVRIQADIHSSMHMEWEKLSVNDQRYQDMKAKITIKDGWLLLPYGLYTELQTNDKNRMVSLRISDFVSVNKQDKINNKSVYVSINGENLQPASKDLALLYPEDRALLKKYVLLFIVKTMPNHRSGKYSANFKFITNTLP</sequence>
<accession>A0A1W1DC21</accession>
<dbReference type="EMBL" id="FPHQ01000262">
    <property type="protein sequence ID" value="SFV77967.1"/>
    <property type="molecule type" value="Genomic_DNA"/>
</dbReference>
<organism evidence="1">
    <name type="scientific">hydrothermal vent metagenome</name>
    <dbReference type="NCBI Taxonomy" id="652676"/>
    <lineage>
        <taxon>unclassified sequences</taxon>
        <taxon>metagenomes</taxon>
        <taxon>ecological metagenomes</taxon>
    </lineage>
</organism>
<name>A0A1W1DC21_9ZZZZ</name>
<proteinExistence type="predicted"/>
<dbReference type="AlphaFoldDB" id="A0A1W1DC21"/>
<reference evidence="1" key="1">
    <citation type="submission" date="2016-10" db="EMBL/GenBank/DDBJ databases">
        <authorList>
            <person name="de Groot N.N."/>
        </authorList>
    </citation>
    <scope>NUCLEOTIDE SEQUENCE</scope>
</reference>